<evidence type="ECO:0000313" key="3">
    <source>
        <dbReference type="EMBL" id="TWI59198.1"/>
    </source>
</evidence>
<comment type="caution">
    <text evidence="3">The sequence shown here is derived from an EMBL/GenBank/DDBJ whole genome shotgun (WGS) entry which is preliminary data.</text>
</comment>
<organism evidence="3 4">
    <name type="scientific">Halalkalibacter nanhaiisediminis</name>
    <dbReference type="NCBI Taxonomy" id="688079"/>
    <lineage>
        <taxon>Bacteria</taxon>
        <taxon>Bacillati</taxon>
        <taxon>Bacillota</taxon>
        <taxon>Bacilli</taxon>
        <taxon>Bacillales</taxon>
        <taxon>Bacillaceae</taxon>
        <taxon>Halalkalibacter</taxon>
    </lineage>
</organism>
<keyword evidence="2" id="KW-0732">Signal</keyword>
<keyword evidence="4" id="KW-1185">Reference proteome</keyword>
<protein>
    <recommendedName>
        <fullName evidence="5">Lipoprotein</fullName>
    </recommendedName>
</protein>
<dbReference type="EMBL" id="VLKZ01000002">
    <property type="protein sequence ID" value="TWI59198.1"/>
    <property type="molecule type" value="Genomic_DNA"/>
</dbReference>
<dbReference type="AlphaFoldDB" id="A0A562QR16"/>
<sequence>MKRFVIRCSIFLLLGLTACGTTTQVNEETVGGEQIEEPAVEPDKEPDSRQEPNQEEDTAAPGASDASDVKDIPVYVEGETEMRTAQFHRSELGYGVYVLEDYKLESEEPNRDVIISQLDESFFTRVTTHGTEVNADELKQAIIDHANGEITKEIDVPLDGVEYAFLEEVTSNDQKTSVIHVAKEYEGQLVGYTVFLPLKEAVEGIGPSMWAMLDTVEF</sequence>
<dbReference type="RefSeq" id="WP_144449273.1">
    <property type="nucleotide sequence ID" value="NZ_VLKZ01000002.1"/>
</dbReference>
<feature type="signal peptide" evidence="2">
    <location>
        <begin position="1"/>
        <end position="23"/>
    </location>
</feature>
<feature type="region of interest" description="Disordered" evidence="1">
    <location>
        <begin position="27"/>
        <end position="70"/>
    </location>
</feature>
<evidence type="ECO:0000313" key="4">
    <source>
        <dbReference type="Proteomes" id="UP000315711"/>
    </source>
</evidence>
<dbReference type="PROSITE" id="PS51257">
    <property type="entry name" value="PROKAR_LIPOPROTEIN"/>
    <property type="match status" value="1"/>
</dbReference>
<reference evidence="3 4" key="1">
    <citation type="journal article" date="2015" name="Stand. Genomic Sci.">
        <title>Genomic Encyclopedia of Bacterial and Archaeal Type Strains, Phase III: the genomes of soil and plant-associated and newly described type strains.</title>
        <authorList>
            <person name="Whitman W.B."/>
            <person name="Woyke T."/>
            <person name="Klenk H.P."/>
            <person name="Zhou Y."/>
            <person name="Lilburn T.G."/>
            <person name="Beck B.J."/>
            <person name="De Vos P."/>
            <person name="Vandamme P."/>
            <person name="Eisen J.A."/>
            <person name="Garrity G."/>
            <person name="Hugenholtz P."/>
            <person name="Kyrpides N.C."/>
        </authorList>
    </citation>
    <scope>NUCLEOTIDE SEQUENCE [LARGE SCALE GENOMIC DNA]</scope>
    <source>
        <strain evidence="3 4">CGMCC 1.10116</strain>
    </source>
</reference>
<feature type="chain" id="PRO_5039584255" description="Lipoprotein" evidence="2">
    <location>
        <begin position="24"/>
        <end position="218"/>
    </location>
</feature>
<feature type="compositionally biased region" description="Basic and acidic residues" evidence="1">
    <location>
        <begin position="41"/>
        <end position="52"/>
    </location>
</feature>
<accession>A0A562QR16</accession>
<evidence type="ECO:0000256" key="2">
    <source>
        <dbReference type="SAM" id="SignalP"/>
    </source>
</evidence>
<proteinExistence type="predicted"/>
<dbReference type="OrthoDB" id="2735367at2"/>
<dbReference type="Proteomes" id="UP000315711">
    <property type="component" value="Unassembled WGS sequence"/>
</dbReference>
<gene>
    <name evidence="3" type="ORF">IQ10_00911</name>
</gene>
<evidence type="ECO:0008006" key="5">
    <source>
        <dbReference type="Google" id="ProtNLM"/>
    </source>
</evidence>
<evidence type="ECO:0000256" key="1">
    <source>
        <dbReference type="SAM" id="MobiDB-lite"/>
    </source>
</evidence>
<name>A0A562QR16_9BACI</name>